<name>A0A1X7VDG0_AMPQE</name>
<protein>
    <submittedName>
        <fullName evidence="1">Uncharacterized protein</fullName>
    </submittedName>
</protein>
<organism evidence="1">
    <name type="scientific">Amphimedon queenslandica</name>
    <name type="common">Sponge</name>
    <dbReference type="NCBI Taxonomy" id="400682"/>
    <lineage>
        <taxon>Eukaryota</taxon>
        <taxon>Metazoa</taxon>
        <taxon>Porifera</taxon>
        <taxon>Demospongiae</taxon>
        <taxon>Heteroscleromorpha</taxon>
        <taxon>Haplosclerida</taxon>
        <taxon>Niphatidae</taxon>
        <taxon>Amphimedon</taxon>
    </lineage>
</organism>
<dbReference type="OMA" id="DYRVTIN"/>
<dbReference type="PANTHER" id="PTHR37984:SF13">
    <property type="entry name" value="RIBONUCLEASE H"/>
    <property type="match status" value="1"/>
</dbReference>
<dbReference type="InterPro" id="IPR043502">
    <property type="entry name" value="DNA/RNA_pol_sf"/>
</dbReference>
<dbReference type="EnsemblMetazoa" id="Aqu2.1.38061_001">
    <property type="protein sequence ID" value="Aqu2.1.38061_001"/>
    <property type="gene ID" value="Aqu2.1.38061"/>
</dbReference>
<evidence type="ECO:0000313" key="1">
    <source>
        <dbReference type="EnsemblMetazoa" id="Aqu2.1.38061_001"/>
    </source>
</evidence>
<dbReference type="AlphaFoldDB" id="A0A1X7VDG0"/>
<reference evidence="1" key="1">
    <citation type="submission" date="2017-05" db="UniProtKB">
        <authorList>
            <consortium name="EnsemblMetazoa"/>
        </authorList>
    </citation>
    <scope>IDENTIFICATION</scope>
</reference>
<accession>A0A1X7VDG0</accession>
<dbReference type="InParanoid" id="A0A1X7VDG0"/>
<sequence length="185" mass="20916">MKKIRPIGTVDVAVRYNSQQVTVPMLVIPGLGPSLVGQNRLEKIKLDWSHLKVVNVFSSIEDVMQKHKEVFCPKLGKLKVLGAKLYVDSQAQPHFYRSRTVPHCIRDKVAQELRRLEELEVITPVKHSKLAALVVPIVKEDGSICLGGDYRVTINQAVLPILILSRESMVYSLHFLEASHFPNWT</sequence>
<proteinExistence type="predicted"/>
<dbReference type="eggNOG" id="KOG0017">
    <property type="taxonomic scope" value="Eukaryota"/>
</dbReference>
<dbReference type="PANTHER" id="PTHR37984">
    <property type="entry name" value="PROTEIN CBG26694"/>
    <property type="match status" value="1"/>
</dbReference>
<dbReference type="SUPFAM" id="SSF56672">
    <property type="entry name" value="DNA/RNA polymerases"/>
    <property type="match status" value="1"/>
</dbReference>
<dbReference type="Gene3D" id="3.10.10.10">
    <property type="entry name" value="HIV Type 1 Reverse Transcriptase, subunit A, domain 1"/>
    <property type="match status" value="1"/>
</dbReference>
<dbReference type="InterPro" id="IPR050951">
    <property type="entry name" value="Retrovirus_Pol_polyprotein"/>
</dbReference>